<protein>
    <submittedName>
        <fullName evidence="1">Uncharacterized protein</fullName>
    </submittedName>
</protein>
<keyword evidence="2" id="KW-1185">Reference proteome</keyword>
<name>A0ABD3UQT8_SINWO</name>
<feature type="non-terminal residue" evidence="1">
    <location>
        <position position="1"/>
    </location>
</feature>
<sequence length="101" mass="11441">FLVIARSIAAFCTAQIQTESTIRVQRGESHLESLGSKAPVQALLSLRGNRKYQTLKGEVELACNFVLDQNYTLRDVLILLQELTKRLYYDVAFLSVIHKKS</sequence>
<reference evidence="1 2" key="1">
    <citation type="submission" date="2024-11" db="EMBL/GenBank/DDBJ databases">
        <title>Chromosome-level genome assembly of the freshwater bivalve Anodonta woodiana.</title>
        <authorList>
            <person name="Chen X."/>
        </authorList>
    </citation>
    <scope>NUCLEOTIDE SEQUENCE [LARGE SCALE GENOMIC DNA]</scope>
    <source>
        <strain evidence="1">MN2024</strain>
        <tissue evidence="1">Gills</tissue>
    </source>
</reference>
<gene>
    <name evidence="1" type="ORF">ACJMK2_015583</name>
</gene>
<evidence type="ECO:0000313" key="1">
    <source>
        <dbReference type="EMBL" id="KAL3851886.1"/>
    </source>
</evidence>
<dbReference type="AlphaFoldDB" id="A0ABD3UQT8"/>
<comment type="caution">
    <text evidence="1">The sequence shown here is derived from an EMBL/GenBank/DDBJ whole genome shotgun (WGS) entry which is preliminary data.</text>
</comment>
<accession>A0ABD3UQT8</accession>
<evidence type="ECO:0000313" key="2">
    <source>
        <dbReference type="Proteomes" id="UP001634394"/>
    </source>
</evidence>
<organism evidence="1 2">
    <name type="scientific">Sinanodonta woodiana</name>
    <name type="common">Chinese pond mussel</name>
    <name type="synonym">Anodonta woodiana</name>
    <dbReference type="NCBI Taxonomy" id="1069815"/>
    <lineage>
        <taxon>Eukaryota</taxon>
        <taxon>Metazoa</taxon>
        <taxon>Spiralia</taxon>
        <taxon>Lophotrochozoa</taxon>
        <taxon>Mollusca</taxon>
        <taxon>Bivalvia</taxon>
        <taxon>Autobranchia</taxon>
        <taxon>Heteroconchia</taxon>
        <taxon>Palaeoheterodonta</taxon>
        <taxon>Unionida</taxon>
        <taxon>Unionoidea</taxon>
        <taxon>Unionidae</taxon>
        <taxon>Unioninae</taxon>
        <taxon>Sinanodonta</taxon>
    </lineage>
</organism>
<proteinExistence type="predicted"/>
<dbReference type="EMBL" id="JBJQND010000015">
    <property type="protein sequence ID" value="KAL3851886.1"/>
    <property type="molecule type" value="Genomic_DNA"/>
</dbReference>
<dbReference type="Proteomes" id="UP001634394">
    <property type="component" value="Unassembled WGS sequence"/>
</dbReference>